<dbReference type="PANTHER" id="PTHR23278">
    <property type="entry name" value="SIDESTEP PROTEIN"/>
    <property type="match status" value="1"/>
</dbReference>
<dbReference type="PANTHER" id="PTHR23278:SF25">
    <property type="entry name" value="GH14967P"/>
    <property type="match status" value="1"/>
</dbReference>
<reference evidence="3" key="1">
    <citation type="journal article" date="2023" name="G3 (Bethesda)">
        <title>Whole genome assemblies of Zophobas morio and Tenebrio molitor.</title>
        <authorList>
            <person name="Kaur S."/>
            <person name="Stinson S.A."/>
            <person name="diCenzo G.C."/>
        </authorList>
    </citation>
    <scope>NUCLEOTIDE SEQUENCE</scope>
    <source>
        <strain evidence="3">QUZm001</strain>
    </source>
</reference>
<dbReference type="SUPFAM" id="SSF48726">
    <property type="entry name" value="Immunoglobulin"/>
    <property type="match status" value="1"/>
</dbReference>
<dbReference type="AlphaFoldDB" id="A0AA38M9Z7"/>
<feature type="compositionally biased region" description="Polar residues" evidence="1">
    <location>
        <begin position="25"/>
        <end position="38"/>
    </location>
</feature>
<accession>A0AA38M9Z7</accession>
<dbReference type="InterPro" id="IPR036179">
    <property type="entry name" value="Ig-like_dom_sf"/>
</dbReference>
<dbReference type="Proteomes" id="UP001168821">
    <property type="component" value="Unassembled WGS sequence"/>
</dbReference>
<protein>
    <recommendedName>
        <fullName evidence="2">Ig-like domain-containing protein</fullName>
    </recommendedName>
</protein>
<comment type="caution">
    <text evidence="3">The sequence shown here is derived from an EMBL/GenBank/DDBJ whole genome shotgun (WGS) entry which is preliminary data.</text>
</comment>
<proteinExistence type="predicted"/>
<dbReference type="InterPro" id="IPR007110">
    <property type="entry name" value="Ig-like_dom"/>
</dbReference>
<feature type="region of interest" description="Disordered" evidence="1">
    <location>
        <begin position="17"/>
        <end position="41"/>
    </location>
</feature>
<dbReference type="Gene3D" id="2.60.40.10">
    <property type="entry name" value="Immunoglobulins"/>
    <property type="match status" value="1"/>
</dbReference>
<gene>
    <name evidence="3" type="ORF">Zmor_020356</name>
</gene>
<name>A0AA38M9Z7_9CUCU</name>
<dbReference type="EMBL" id="JALNTZ010000006">
    <property type="protein sequence ID" value="KAJ3648561.1"/>
    <property type="molecule type" value="Genomic_DNA"/>
</dbReference>
<feature type="domain" description="Ig-like" evidence="2">
    <location>
        <begin position="32"/>
        <end position="134"/>
    </location>
</feature>
<evidence type="ECO:0000256" key="1">
    <source>
        <dbReference type="SAM" id="MobiDB-lite"/>
    </source>
</evidence>
<organism evidence="3 4">
    <name type="scientific">Zophobas morio</name>
    <dbReference type="NCBI Taxonomy" id="2755281"/>
    <lineage>
        <taxon>Eukaryota</taxon>
        <taxon>Metazoa</taxon>
        <taxon>Ecdysozoa</taxon>
        <taxon>Arthropoda</taxon>
        <taxon>Hexapoda</taxon>
        <taxon>Insecta</taxon>
        <taxon>Pterygota</taxon>
        <taxon>Neoptera</taxon>
        <taxon>Endopterygota</taxon>
        <taxon>Coleoptera</taxon>
        <taxon>Polyphaga</taxon>
        <taxon>Cucujiformia</taxon>
        <taxon>Tenebrionidae</taxon>
        <taxon>Zophobas</taxon>
    </lineage>
</organism>
<evidence type="ECO:0000313" key="3">
    <source>
        <dbReference type="EMBL" id="KAJ3648561.1"/>
    </source>
</evidence>
<evidence type="ECO:0000313" key="4">
    <source>
        <dbReference type="Proteomes" id="UP001168821"/>
    </source>
</evidence>
<dbReference type="PROSITE" id="PS50835">
    <property type="entry name" value="IG_LIKE"/>
    <property type="match status" value="1"/>
</dbReference>
<dbReference type="InterPro" id="IPR013783">
    <property type="entry name" value="Ig-like_fold"/>
</dbReference>
<sequence>MFHCHCNLQYLPRTRNVKIRKPATHSPQNRTPTVSTPPNRLRPRRLFQRNQPSLRSTSPKCFIFALPAKPLPTVTWFRNDVVVSNVSVALPSAGTTHVRSELRITGLGRRDVHSELTCQATNNPKTAPLASTLHVDMNCK</sequence>
<evidence type="ECO:0000259" key="2">
    <source>
        <dbReference type="PROSITE" id="PS50835"/>
    </source>
</evidence>
<keyword evidence="4" id="KW-1185">Reference proteome</keyword>